<dbReference type="GO" id="GO:0009089">
    <property type="term" value="P:lysine biosynthetic process via diaminopimelate"/>
    <property type="evidence" value="ECO:0007669"/>
    <property type="project" value="TreeGrafter"/>
</dbReference>
<reference evidence="4" key="1">
    <citation type="journal article" date="2014" name="Front. Microbiol.">
        <title>High frequency of phylogenetically diverse reductive dehalogenase-homologous genes in deep subseafloor sedimentary metagenomes.</title>
        <authorList>
            <person name="Kawai M."/>
            <person name="Futagami T."/>
            <person name="Toyoda A."/>
            <person name="Takaki Y."/>
            <person name="Nishi S."/>
            <person name="Hori S."/>
            <person name="Arai W."/>
            <person name="Tsubouchi T."/>
            <person name="Morono Y."/>
            <person name="Uchiyama I."/>
            <person name="Ito T."/>
            <person name="Fujiyama A."/>
            <person name="Inagaki F."/>
            <person name="Takami H."/>
        </authorList>
    </citation>
    <scope>NUCLEOTIDE SEQUENCE</scope>
    <source>
        <strain evidence="4">Expedition CK06-06</strain>
    </source>
</reference>
<dbReference type="GO" id="GO:0008836">
    <property type="term" value="F:diaminopimelate decarboxylase activity"/>
    <property type="evidence" value="ECO:0007669"/>
    <property type="project" value="TreeGrafter"/>
</dbReference>
<gene>
    <name evidence="4" type="ORF">S03H2_70009</name>
</gene>
<dbReference type="Gene3D" id="2.40.37.10">
    <property type="entry name" value="Lyase, Ornithine Decarboxylase, Chain A, domain 1"/>
    <property type="match status" value="1"/>
</dbReference>
<evidence type="ECO:0000256" key="1">
    <source>
        <dbReference type="ARBA" id="ARBA00001933"/>
    </source>
</evidence>
<feature type="non-terminal residue" evidence="4">
    <location>
        <position position="1"/>
    </location>
</feature>
<accession>X1M5G8</accession>
<dbReference type="Pfam" id="PF00278">
    <property type="entry name" value="Orn_DAP_Arg_deC"/>
    <property type="match status" value="1"/>
</dbReference>
<evidence type="ECO:0000313" key="4">
    <source>
        <dbReference type="EMBL" id="GAI01604.1"/>
    </source>
</evidence>
<keyword evidence="2" id="KW-0663">Pyridoxal phosphate</keyword>
<dbReference type="AlphaFoldDB" id="X1M5G8"/>
<dbReference type="PANTHER" id="PTHR43727:SF2">
    <property type="entry name" value="GROUP IV DECARBOXYLASE"/>
    <property type="match status" value="1"/>
</dbReference>
<evidence type="ECO:0000259" key="3">
    <source>
        <dbReference type="Pfam" id="PF00278"/>
    </source>
</evidence>
<sequence>GLFKNLLELRPKQKVHFELGRSMVAQCGSLITRVLYVKNGVKIKFAIADAGMTELLRPALYQAYHRIENLTSNGKPNQYNVVGQDSHS</sequence>
<dbReference type="InterPro" id="IPR022643">
    <property type="entry name" value="De-COase2_C"/>
</dbReference>
<feature type="domain" description="Orn/DAP/Arg decarboxylase 2 C-terminal" evidence="3">
    <location>
        <begin position="26"/>
        <end position="84"/>
    </location>
</feature>
<dbReference type="InterPro" id="IPR009006">
    <property type="entry name" value="Ala_racemase/Decarboxylase_C"/>
</dbReference>
<comment type="caution">
    <text evidence="4">The sequence shown here is derived from an EMBL/GenBank/DDBJ whole genome shotgun (WGS) entry which is preliminary data.</text>
</comment>
<proteinExistence type="predicted"/>
<name>X1M5G8_9ZZZZ</name>
<protein>
    <recommendedName>
        <fullName evidence="3">Orn/DAP/Arg decarboxylase 2 C-terminal domain-containing protein</fullName>
    </recommendedName>
</protein>
<dbReference type="PANTHER" id="PTHR43727">
    <property type="entry name" value="DIAMINOPIMELATE DECARBOXYLASE"/>
    <property type="match status" value="1"/>
</dbReference>
<organism evidence="4">
    <name type="scientific">marine sediment metagenome</name>
    <dbReference type="NCBI Taxonomy" id="412755"/>
    <lineage>
        <taxon>unclassified sequences</taxon>
        <taxon>metagenomes</taxon>
        <taxon>ecological metagenomes</taxon>
    </lineage>
</organism>
<evidence type="ECO:0000256" key="2">
    <source>
        <dbReference type="ARBA" id="ARBA00022898"/>
    </source>
</evidence>
<dbReference type="SUPFAM" id="SSF50621">
    <property type="entry name" value="Alanine racemase C-terminal domain-like"/>
    <property type="match status" value="1"/>
</dbReference>
<comment type="cofactor">
    <cofactor evidence="1">
        <name>pyridoxal 5'-phosphate</name>
        <dbReference type="ChEBI" id="CHEBI:597326"/>
    </cofactor>
</comment>
<dbReference type="EMBL" id="BARU01046401">
    <property type="protein sequence ID" value="GAI01604.1"/>
    <property type="molecule type" value="Genomic_DNA"/>
</dbReference>